<feature type="transmembrane region" description="Helical" evidence="7">
    <location>
        <begin position="409"/>
        <end position="429"/>
    </location>
</feature>
<organism evidence="9 10">
    <name type="scientific">Kribbella sindirgiensis</name>
    <dbReference type="NCBI Taxonomy" id="1124744"/>
    <lineage>
        <taxon>Bacteria</taxon>
        <taxon>Bacillati</taxon>
        <taxon>Actinomycetota</taxon>
        <taxon>Actinomycetes</taxon>
        <taxon>Propionibacteriales</taxon>
        <taxon>Kribbellaceae</taxon>
        <taxon>Kribbella</taxon>
    </lineage>
</organism>
<dbReference type="AlphaFoldDB" id="A0A4R0I267"/>
<comment type="subcellular location">
    <subcellularLocation>
        <location evidence="1">Cell membrane</location>
        <topology evidence="1">Multi-pass membrane protein</topology>
    </subcellularLocation>
</comment>
<sequence>MSIRGLVKITIDAPERRIDLALPERSTVAEVLPGILRHAGDDLADFGALQGGWVLRRPDGEALETHLDLAGQDVRDGEILHLAPAHQHWPELEYDDLVDAIATDARSSGRAWTPGASRWCGLIAGTVAVLTALVQHPSAYFALAVAGGLMAIGVVLSRAVGDAAGAAMVGAVSLVFALAGGVLLIDLPEFGAPQLTAGGAALLLFGLLGYVGIARHTAVFVTAMTGGVLALVAGWLGGALDGTRSAAVVGAVAVALIPVAAPLAMRIGRLPKPVLPSSTADLLADAPQPPRRLLHAAVLRSAALYTGILAGLAAGLASCLYVLARSSSTPGRVLVVLIVGICLLRSRLLPVVAHRLSLIGAGLAGLGCLLVQSPYALLVFAAVAVFLGLWYARHKPGAYLARYAELAEVVLVLLVVPIVLWVLGLYAYVRGLGG</sequence>
<keyword evidence="10" id="KW-1185">Reference proteome</keyword>
<keyword evidence="4 7" id="KW-0812">Transmembrane</keyword>
<dbReference type="OrthoDB" id="4775372at2"/>
<dbReference type="RefSeq" id="WP_131296109.1">
    <property type="nucleotide sequence ID" value="NZ_SJKA01000024.1"/>
</dbReference>
<keyword evidence="5 7" id="KW-1133">Transmembrane helix</keyword>
<feature type="domain" description="EccD-like transmembrane" evidence="8">
    <location>
        <begin position="118"/>
        <end position="432"/>
    </location>
</feature>
<reference evidence="9 10" key="1">
    <citation type="submission" date="2019-02" db="EMBL/GenBank/DDBJ databases">
        <title>Kribbella capetownensis sp. nov. and Kribbella speibonae sp. nov., isolated from soil.</title>
        <authorList>
            <person name="Curtis S.M."/>
            <person name="Norton I."/>
            <person name="Everest G.J."/>
            <person name="Meyers P.R."/>
        </authorList>
    </citation>
    <scope>NUCLEOTIDE SEQUENCE [LARGE SCALE GENOMIC DNA]</scope>
    <source>
        <strain evidence="9 10">DSM 27082</strain>
    </source>
</reference>
<dbReference type="InterPro" id="IPR024962">
    <property type="entry name" value="YukD-like"/>
</dbReference>
<feature type="transmembrane region" description="Helical" evidence="7">
    <location>
        <begin position="139"/>
        <end position="156"/>
    </location>
</feature>
<feature type="transmembrane region" description="Helical" evidence="7">
    <location>
        <begin position="358"/>
        <end position="389"/>
    </location>
</feature>
<feature type="transmembrane region" description="Helical" evidence="7">
    <location>
        <begin position="191"/>
        <end position="211"/>
    </location>
</feature>
<evidence type="ECO:0000313" key="9">
    <source>
        <dbReference type="EMBL" id="TCC18632.1"/>
    </source>
</evidence>
<accession>A0A4R0I267</accession>
<evidence type="ECO:0000256" key="6">
    <source>
        <dbReference type="ARBA" id="ARBA00023136"/>
    </source>
</evidence>
<proteinExistence type="inferred from homology"/>
<dbReference type="Pfam" id="PF19053">
    <property type="entry name" value="EccD"/>
    <property type="match status" value="1"/>
</dbReference>
<dbReference type="InterPro" id="IPR006707">
    <property type="entry name" value="T7SS_EccD"/>
</dbReference>
<protein>
    <submittedName>
        <fullName evidence="9">Type VII secretion integral membrane protein EccD</fullName>
    </submittedName>
</protein>
<evidence type="ECO:0000259" key="8">
    <source>
        <dbReference type="Pfam" id="PF19053"/>
    </source>
</evidence>
<comment type="caution">
    <text evidence="9">The sequence shown here is derived from an EMBL/GenBank/DDBJ whole genome shotgun (WGS) entry which is preliminary data.</text>
</comment>
<evidence type="ECO:0000256" key="2">
    <source>
        <dbReference type="ARBA" id="ARBA00006162"/>
    </source>
</evidence>
<gene>
    <name evidence="9" type="primary">eccD</name>
    <name evidence="9" type="ORF">E0H50_38585</name>
</gene>
<dbReference type="Pfam" id="PF08817">
    <property type="entry name" value="YukD"/>
    <property type="match status" value="1"/>
</dbReference>
<dbReference type="Proteomes" id="UP000292695">
    <property type="component" value="Unassembled WGS sequence"/>
</dbReference>
<dbReference type="InterPro" id="IPR044049">
    <property type="entry name" value="EccD_transm"/>
</dbReference>
<dbReference type="GO" id="GO:0005886">
    <property type="term" value="C:plasma membrane"/>
    <property type="evidence" value="ECO:0007669"/>
    <property type="project" value="UniProtKB-SubCell"/>
</dbReference>
<dbReference type="EMBL" id="SJKA01000024">
    <property type="protein sequence ID" value="TCC18632.1"/>
    <property type="molecule type" value="Genomic_DNA"/>
</dbReference>
<comment type="similarity">
    <text evidence="2">Belongs to the EccD/Snm4 family.</text>
</comment>
<name>A0A4R0I267_9ACTN</name>
<evidence type="ECO:0000256" key="7">
    <source>
        <dbReference type="SAM" id="Phobius"/>
    </source>
</evidence>
<feature type="transmembrane region" description="Helical" evidence="7">
    <location>
        <begin position="116"/>
        <end position="133"/>
    </location>
</feature>
<evidence type="ECO:0000256" key="3">
    <source>
        <dbReference type="ARBA" id="ARBA00022475"/>
    </source>
</evidence>
<dbReference type="Gene3D" id="3.10.20.90">
    <property type="entry name" value="Phosphatidylinositol 3-kinase Catalytic Subunit, Chain A, domain 1"/>
    <property type="match status" value="1"/>
</dbReference>
<feature type="transmembrane region" description="Helical" evidence="7">
    <location>
        <begin position="163"/>
        <end position="185"/>
    </location>
</feature>
<evidence type="ECO:0000256" key="4">
    <source>
        <dbReference type="ARBA" id="ARBA00022692"/>
    </source>
</evidence>
<dbReference type="PIRSF" id="PIRSF017804">
    <property type="entry name" value="Secretion_EccD1"/>
    <property type="match status" value="1"/>
</dbReference>
<keyword evidence="6 7" id="KW-0472">Membrane</keyword>
<feature type="transmembrane region" description="Helical" evidence="7">
    <location>
        <begin position="329"/>
        <end position="346"/>
    </location>
</feature>
<evidence type="ECO:0000313" key="10">
    <source>
        <dbReference type="Proteomes" id="UP000292695"/>
    </source>
</evidence>
<keyword evidence="3" id="KW-1003">Cell membrane</keyword>
<feature type="transmembrane region" description="Helical" evidence="7">
    <location>
        <begin position="218"/>
        <end position="240"/>
    </location>
</feature>
<evidence type="ECO:0000256" key="1">
    <source>
        <dbReference type="ARBA" id="ARBA00004651"/>
    </source>
</evidence>
<feature type="transmembrane region" description="Helical" evidence="7">
    <location>
        <begin position="302"/>
        <end position="323"/>
    </location>
</feature>
<dbReference type="NCBIfam" id="TIGR03920">
    <property type="entry name" value="T7SS_EccD"/>
    <property type="match status" value="1"/>
</dbReference>
<evidence type="ECO:0000256" key="5">
    <source>
        <dbReference type="ARBA" id="ARBA00022989"/>
    </source>
</evidence>